<proteinExistence type="predicted"/>
<protein>
    <recommendedName>
        <fullName evidence="3">DUF4283 domain-containing protein</fullName>
    </recommendedName>
</protein>
<evidence type="ECO:0008006" key="3">
    <source>
        <dbReference type="Google" id="ProtNLM"/>
    </source>
</evidence>
<gene>
    <name evidence="1" type="ORF">KIW84_073095</name>
</gene>
<name>A0A9D4VQB6_PEA</name>
<comment type="caution">
    <text evidence="1">The sequence shown here is derived from an EMBL/GenBank/DDBJ whole genome shotgun (WGS) entry which is preliminary data.</text>
</comment>
<dbReference type="EMBL" id="JAMSHJ010000007">
    <property type="protein sequence ID" value="KAI5386821.1"/>
    <property type="molecule type" value="Genomic_DNA"/>
</dbReference>
<accession>A0A9D4VQB6</accession>
<evidence type="ECO:0000313" key="1">
    <source>
        <dbReference type="EMBL" id="KAI5386821.1"/>
    </source>
</evidence>
<dbReference type="Proteomes" id="UP001058974">
    <property type="component" value="Chromosome 7"/>
</dbReference>
<dbReference type="PANTHER" id="PTHR34427:SF5">
    <property type="entry name" value="DUF4283 DOMAIN-CONTAINING PROTEIN"/>
    <property type="match status" value="1"/>
</dbReference>
<organism evidence="1 2">
    <name type="scientific">Pisum sativum</name>
    <name type="common">Garden pea</name>
    <name type="synonym">Lathyrus oleraceus</name>
    <dbReference type="NCBI Taxonomy" id="3888"/>
    <lineage>
        <taxon>Eukaryota</taxon>
        <taxon>Viridiplantae</taxon>
        <taxon>Streptophyta</taxon>
        <taxon>Embryophyta</taxon>
        <taxon>Tracheophyta</taxon>
        <taxon>Spermatophyta</taxon>
        <taxon>Magnoliopsida</taxon>
        <taxon>eudicotyledons</taxon>
        <taxon>Gunneridae</taxon>
        <taxon>Pentapetalae</taxon>
        <taxon>rosids</taxon>
        <taxon>fabids</taxon>
        <taxon>Fabales</taxon>
        <taxon>Fabaceae</taxon>
        <taxon>Papilionoideae</taxon>
        <taxon>50 kb inversion clade</taxon>
        <taxon>NPAAA clade</taxon>
        <taxon>Hologalegina</taxon>
        <taxon>IRL clade</taxon>
        <taxon>Fabeae</taxon>
        <taxon>Lathyrus</taxon>
    </lineage>
</organism>
<sequence length="301" mass="34190">MTYNIQTSFEIEGYFSIKVTPLGANLGLLEENEACKIRDLIREAKSGWSHWFSEIREWREGDVDNERVTWLRCFVIPCQAWNYPFFEMLANTIEKYVCVDDNTSKRDCMDFMRFIVRTKCVVVLNETLNIPINGVTFRPKMTEDTHGPLCIMANNLVQKKDLQNQSTQLFSALNVVDCHKKIMEENMDFENGSLSSKKEDKSCKVLELDATITAAKVASKERLALGGVLVEKQKKRASFSSDAVAKAVIGMGKSDSNICSASVGHKSFMEAKETVTMEDNKSKAFQTLWKMTVPANIRAFW</sequence>
<keyword evidence="2" id="KW-1185">Reference proteome</keyword>
<dbReference type="PANTHER" id="PTHR34427">
    <property type="entry name" value="DUF4283 DOMAIN PROTEIN"/>
    <property type="match status" value="1"/>
</dbReference>
<evidence type="ECO:0000313" key="2">
    <source>
        <dbReference type="Proteomes" id="UP001058974"/>
    </source>
</evidence>
<dbReference type="AlphaFoldDB" id="A0A9D4VQB6"/>
<reference evidence="1 2" key="1">
    <citation type="journal article" date="2022" name="Nat. Genet.">
        <title>Improved pea reference genome and pan-genome highlight genomic features and evolutionary characteristics.</title>
        <authorList>
            <person name="Yang T."/>
            <person name="Liu R."/>
            <person name="Luo Y."/>
            <person name="Hu S."/>
            <person name="Wang D."/>
            <person name="Wang C."/>
            <person name="Pandey M.K."/>
            <person name="Ge S."/>
            <person name="Xu Q."/>
            <person name="Li N."/>
            <person name="Li G."/>
            <person name="Huang Y."/>
            <person name="Saxena R.K."/>
            <person name="Ji Y."/>
            <person name="Li M."/>
            <person name="Yan X."/>
            <person name="He Y."/>
            <person name="Liu Y."/>
            <person name="Wang X."/>
            <person name="Xiang C."/>
            <person name="Varshney R.K."/>
            <person name="Ding H."/>
            <person name="Gao S."/>
            <person name="Zong X."/>
        </authorList>
    </citation>
    <scope>NUCLEOTIDE SEQUENCE [LARGE SCALE GENOMIC DNA]</scope>
    <source>
        <strain evidence="1 2">cv. Zhongwan 6</strain>
    </source>
</reference>
<dbReference type="Gramene" id="Psat07G0309500-T1">
    <property type="protein sequence ID" value="KAI5386821.1"/>
    <property type="gene ID" value="KIW84_073095"/>
</dbReference>